<dbReference type="Proteomes" id="UP001176941">
    <property type="component" value="Chromosome 31"/>
</dbReference>
<feature type="region of interest" description="Disordered" evidence="1">
    <location>
        <begin position="75"/>
        <end position="106"/>
    </location>
</feature>
<sequence length="106" mass="12319">MRSVGFPRSKGEELSCRRELQGMTDISWGLRRALTETGPASEIDYRVCEQQLKGAYMIENKKTVGKRQRLWRAERVQAESREREQKELMTGKKGGSDKRKLTEQDK</sequence>
<organism evidence="2 3">
    <name type="scientific">Rangifer tarandus platyrhynchus</name>
    <name type="common">Svalbard reindeer</name>
    <dbReference type="NCBI Taxonomy" id="3082113"/>
    <lineage>
        <taxon>Eukaryota</taxon>
        <taxon>Metazoa</taxon>
        <taxon>Chordata</taxon>
        <taxon>Craniata</taxon>
        <taxon>Vertebrata</taxon>
        <taxon>Euteleostomi</taxon>
        <taxon>Mammalia</taxon>
        <taxon>Eutheria</taxon>
        <taxon>Laurasiatheria</taxon>
        <taxon>Artiodactyla</taxon>
        <taxon>Ruminantia</taxon>
        <taxon>Pecora</taxon>
        <taxon>Cervidae</taxon>
        <taxon>Odocoileinae</taxon>
        <taxon>Rangifer</taxon>
    </lineage>
</organism>
<evidence type="ECO:0000313" key="3">
    <source>
        <dbReference type="Proteomes" id="UP001176941"/>
    </source>
</evidence>
<gene>
    <name evidence="2" type="ORF">MRATA1EN1_LOCUS20840</name>
</gene>
<name>A0ABN8ZDA5_RANTA</name>
<proteinExistence type="predicted"/>
<evidence type="ECO:0000313" key="2">
    <source>
        <dbReference type="EMBL" id="CAI9171878.1"/>
    </source>
</evidence>
<reference evidence="2" key="1">
    <citation type="submission" date="2023-04" db="EMBL/GenBank/DDBJ databases">
        <authorList>
            <consortium name="ELIXIR-Norway"/>
        </authorList>
    </citation>
    <scope>NUCLEOTIDE SEQUENCE [LARGE SCALE GENOMIC DNA]</scope>
</reference>
<evidence type="ECO:0000256" key="1">
    <source>
        <dbReference type="SAM" id="MobiDB-lite"/>
    </source>
</evidence>
<dbReference type="EMBL" id="OX459967">
    <property type="protein sequence ID" value="CAI9171878.1"/>
    <property type="molecule type" value="Genomic_DNA"/>
</dbReference>
<accession>A0ABN8ZDA5</accession>
<protein>
    <submittedName>
        <fullName evidence="2">Uncharacterized protein</fullName>
    </submittedName>
</protein>
<keyword evidence="3" id="KW-1185">Reference proteome</keyword>